<dbReference type="AlphaFoldDB" id="A0A1H2XEX0"/>
<evidence type="ECO:0000313" key="1">
    <source>
        <dbReference type="EMBL" id="SDW91472.1"/>
    </source>
</evidence>
<name>A0A1H2XEX0_HALVA</name>
<evidence type="ECO:0000313" key="2">
    <source>
        <dbReference type="Proteomes" id="UP000182573"/>
    </source>
</evidence>
<sequence length="154" mass="17726">MGSIFGSKPSEAHVIWRSGRNNDGTKKFDFEYLELWAAHFGVDFEQWTRVDHDRGDEPRDQFACVFRWSKSGGQELSVGDEEWTMGSQRKPRTFLEIDEEGMVRLRGWSTETTLDVDELVLQKTVLKLQTADGTVKKLDVRKLSKRPETTATRA</sequence>
<accession>A0A1H2XEX0</accession>
<proteinExistence type="predicted"/>
<dbReference type="RefSeq" id="WP_004515541.1">
    <property type="nucleotide sequence ID" value="NZ_FNOF01000009.1"/>
</dbReference>
<reference evidence="1 2" key="1">
    <citation type="submission" date="2016-10" db="EMBL/GenBank/DDBJ databases">
        <authorList>
            <person name="de Groot N.N."/>
        </authorList>
    </citation>
    <scope>NUCLEOTIDE SEQUENCE [LARGE SCALE GENOMIC DNA]</scope>
    <source>
        <strain evidence="1 2">DSM 3756</strain>
    </source>
</reference>
<dbReference type="STRING" id="28442.SAMN05443574_10996"/>
<gene>
    <name evidence="1" type="ORF">SAMN05443574_10996</name>
</gene>
<dbReference type="EMBL" id="FNOF01000009">
    <property type="protein sequence ID" value="SDW91472.1"/>
    <property type="molecule type" value="Genomic_DNA"/>
</dbReference>
<dbReference type="Proteomes" id="UP000182573">
    <property type="component" value="Unassembled WGS sequence"/>
</dbReference>
<protein>
    <submittedName>
        <fullName evidence="1">Uncharacterized protein</fullName>
    </submittedName>
</protein>
<organism evidence="1 2">
    <name type="scientific">Haloarcula vallismortis</name>
    <name type="common">Halobacterium vallismortis</name>
    <dbReference type="NCBI Taxonomy" id="28442"/>
    <lineage>
        <taxon>Archaea</taxon>
        <taxon>Methanobacteriati</taxon>
        <taxon>Methanobacteriota</taxon>
        <taxon>Stenosarchaea group</taxon>
        <taxon>Halobacteria</taxon>
        <taxon>Halobacteriales</taxon>
        <taxon>Haloarculaceae</taxon>
        <taxon>Haloarcula</taxon>
    </lineage>
</organism>